<keyword evidence="2" id="KW-1185">Reference proteome</keyword>
<name>A0ABP9U4V4_9BACT</name>
<proteinExistence type="predicted"/>
<dbReference type="EMBL" id="BAABQM010000001">
    <property type="protein sequence ID" value="GAA5414393.1"/>
    <property type="molecule type" value="Genomic_DNA"/>
</dbReference>
<protein>
    <submittedName>
        <fullName evidence="1">Uncharacterized protein</fullName>
    </submittedName>
</protein>
<gene>
    <name evidence="1" type="ORF">UREOM_1040</name>
</gene>
<accession>A0ABP9U4V4</accession>
<organism evidence="1 2">
    <name type="scientific">Ureaplasma ceti</name>
    <dbReference type="NCBI Taxonomy" id="3119530"/>
    <lineage>
        <taxon>Bacteria</taxon>
        <taxon>Bacillati</taxon>
        <taxon>Mycoplasmatota</taxon>
        <taxon>Mycoplasmoidales</taxon>
        <taxon>Mycoplasmoidaceae</taxon>
        <taxon>Ureaplasma</taxon>
    </lineage>
</organism>
<dbReference type="Proteomes" id="UP001449582">
    <property type="component" value="Unassembled WGS sequence"/>
</dbReference>
<evidence type="ECO:0000313" key="1">
    <source>
        <dbReference type="EMBL" id="GAA5414393.1"/>
    </source>
</evidence>
<sequence>MKSLEISFKKCFGINKLNYNFNFSKNVNDKDDGSINNSVIIYAKNGIMKTSFTKTFKLLSENIQKFNRFLTTISNLNNERALKNVKKYINIGIKDNIFYLNGECDLKVDNLDLQQSVQKLNSICVIKSFDTEYKTNSLIYLLVNEGIKGKINSLVKNKTMVLQRLLYLYEYERLSRFLKYKIDKHIDELETKIIEDFNLNNSKEIFAYLDVIDNYLKSDFFIKNKLDFYDAKYKDIFNLRVIKFIEDPIFKDNISEFINDVDNIYNKYPFLCKGKLTLNALKKIKDNLKSNYFFEKNNRICLNNYVKKYNLNKLDNKKFRSKYDELFSINELENIISEIEDEIKKTKFMSKIEKISSRIGEDILEKFKNIIIQNTKIIDFLNNNSTSELKKMFWASHLYENDEFKNFLSEYKKLSKIIKNTNHNITIWEEALDVFKQRFSVPFNMEISNKQDIVIGTSSLPKVTFKFEEKIGGKFQNLSHEEVVKADTLSQGEKKSFIFTSNNFWYRKIKKRKN</sequence>
<evidence type="ECO:0000313" key="2">
    <source>
        <dbReference type="Proteomes" id="UP001449582"/>
    </source>
</evidence>
<dbReference type="RefSeq" id="WP_353289558.1">
    <property type="nucleotide sequence ID" value="NZ_BAABQM010000001.1"/>
</dbReference>
<comment type="caution">
    <text evidence="1">The sequence shown here is derived from an EMBL/GenBank/DDBJ whole genome shotgun (WGS) entry which is preliminary data.</text>
</comment>
<reference evidence="1" key="1">
    <citation type="submission" date="2024-02" db="EMBL/GenBank/DDBJ databases">
        <title>Draft genome sequence of new strains in genus Ureaplasma.</title>
        <authorList>
            <person name="Nakajima Y."/>
            <person name="Segawa T."/>
        </authorList>
    </citation>
    <scope>NUCLEOTIDE SEQUENCE [LARGE SCALE GENOMIC DNA]</scope>
    <source>
        <strain evidence="1">OM1</strain>
    </source>
</reference>